<dbReference type="InterPro" id="IPR018114">
    <property type="entry name" value="TRYPSIN_HIS"/>
</dbReference>
<dbReference type="Pfam" id="PF13365">
    <property type="entry name" value="Trypsin_2"/>
    <property type="match status" value="1"/>
</dbReference>
<dbReference type="OrthoDB" id="5483530at2"/>
<proteinExistence type="predicted"/>
<evidence type="ECO:0000313" key="2">
    <source>
        <dbReference type="Proteomes" id="UP000267003"/>
    </source>
</evidence>
<dbReference type="Gene3D" id="2.40.10.10">
    <property type="entry name" value="Trypsin-like serine proteases"/>
    <property type="match status" value="2"/>
</dbReference>
<evidence type="ECO:0000313" key="1">
    <source>
        <dbReference type="EMBL" id="RKH60470.1"/>
    </source>
</evidence>
<sequence>MKHLKSGFLVMSALALTVGCGPSDESLAEQKREIVYGTDNRLDVYAHPDATLRARAQQAAVAMVHPGFIDLTDPNNVTFPGPNLGTGLNLCSTERFFNDPRAAFCSGTLIDDDLVLTAGHCVGNAAQCADTYFVFNFYRTAAGVLHPVTSQDVFTCGSIVARQYGTVNGQNLDYAVVRLDRAATPRFTPAPVRTGNTALGAAQNVAVVGGSSGIPFKIDTGGSVRNARSGTLDYFVSNSDTFPGTSGAAVYELGQHTLAGILVRGNGADYVANGSCNVVNVCPETGCTGSESTYVYPALKGVCTELQNGSTRLCTGMPPAPVRPANAFGYTTSDTYDATQNTVDRAYTLGVGDVIQVNACGLPDFPATGYPKLRLVDAQGNEVASSFDGCGFKLRAQAAGAYTLRAGCDYTDSCSATVAVKVTLNANLTRGTLPFRLTHTDSGARKTANLNVTLTPGQVLDVGTCGVECANGVGDTILRVHDASGLPAAENDDAFGTCGSLSRVTYHMNVAAPSAQYQIRVGCFRNTSCSGTAAYVIY</sequence>
<dbReference type="PROSITE" id="PS51257">
    <property type="entry name" value="PROKAR_LIPOPROTEIN"/>
    <property type="match status" value="1"/>
</dbReference>
<dbReference type="AlphaFoldDB" id="A0A3A8Q0B0"/>
<name>A0A3A8Q0B0_9BACT</name>
<dbReference type="GO" id="GO:0006508">
    <property type="term" value="P:proteolysis"/>
    <property type="evidence" value="ECO:0007669"/>
    <property type="project" value="UniProtKB-KW"/>
</dbReference>
<dbReference type="InterPro" id="IPR009003">
    <property type="entry name" value="Peptidase_S1_PA"/>
</dbReference>
<protein>
    <submittedName>
        <fullName evidence="1">Serine protease</fullName>
    </submittedName>
</protein>
<dbReference type="EMBL" id="RAWK01000168">
    <property type="protein sequence ID" value="RKH60470.1"/>
    <property type="molecule type" value="Genomic_DNA"/>
</dbReference>
<gene>
    <name evidence="1" type="ORF">D7W81_25515</name>
</gene>
<accession>A0A3A8Q0B0</accession>
<comment type="caution">
    <text evidence="1">The sequence shown here is derived from an EMBL/GenBank/DDBJ whole genome shotgun (WGS) entry which is preliminary data.</text>
</comment>
<keyword evidence="1" id="KW-0378">Hydrolase</keyword>
<dbReference type="GO" id="GO:0004252">
    <property type="term" value="F:serine-type endopeptidase activity"/>
    <property type="evidence" value="ECO:0007669"/>
    <property type="project" value="InterPro"/>
</dbReference>
<dbReference type="InterPro" id="IPR043504">
    <property type="entry name" value="Peptidase_S1_PA_chymotrypsin"/>
</dbReference>
<dbReference type="Proteomes" id="UP000267003">
    <property type="component" value="Unassembled WGS sequence"/>
</dbReference>
<reference evidence="2" key="1">
    <citation type="submission" date="2018-09" db="EMBL/GenBank/DDBJ databases">
        <authorList>
            <person name="Livingstone P.G."/>
            <person name="Whitworth D.E."/>
        </authorList>
    </citation>
    <scope>NUCLEOTIDE SEQUENCE [LARGE SCALE GENOMIC DNA]</scope>
    <source>
        <strain evidence="2">AB050A</strain>
    </source>
</reference>
<dbReference type="PROSITE" id="PS00134">
    <property type="entry name" value="TRYPSIN_HIS"/>
    <property type="match status" value="1"/>
</dbReference>
<keyword evidence="1" id="KW-0645">Protease</keyword>
<organism evidence="1 2">
    <name type="scientific">Corallococcus aberystwythensis</name>
    <dbReference type="NCBI Taxonomy" id="2316722"/>
    <lineage>
        <taxon>Bacteria</taxon>
        <taxon>Pseudomonadati</taxon>
        <taxon>Myxococcota</taxon>
        <taxon>Myxococcia</taxon>
        <taxon>Myxococcales</taxon>
        <taxon>Cystobacterineae</taxon>
        <taxon>Myxococcaceae</taxon>
        <taxon>Corallococcus</taxon>
    </lineage>
</organism>
<keyword evidence="2" id="KW-1185">Reference proteome</keyword>
<dbReference type="SUPFAM" id="SSF50494">
    <property type="entry name" value="Trypsin-like serine proteases"/>
    <property type="match status" value="1"/>
</dbReference>